<evidence type="ECO:0000259" key="1">
    <source>
        <dbReference type="Pfam" id="PF05419"/>
    </source>
</evidence>
<reference evidence="2" key="2">
    <citation type="journal article" date="2019" name="Genome Biol. Evol.">
        <title>Day and night: Metabolic profiles and evolutionary relationships of six axenic non-marine cyanobacteria.</title>
        <authorList>
            <person name="Will S.E."/>
            <person name="Henke P."/>
            <person name="Boedeker C."/>
            <person name="Huang S."/>
            <person name="Brinkmann H."/>
            <person name="Rohde M."/>
            <person name="Jarek M."/>
            <person name="Friedl T."/>
            <person name="Seufert S."/>
            <person name="Schumacher M."/>
            <person name="Overmann J."/>
            <person name="Neumann-Schaal M."/>
            <person name="Petersen J."/>
        </authorList>
    </citation>
    <scope>NUCLEOTIDE SEQUENCE [LARGE SCALE GENOMIC DNA]</scope>
    <source>
        <strain evidence="2">PCC 7102</strain>
    </source>
</reference>
<dbReference type="Gene3D" id="1.25.40.620">
    <property type="match status" value="1"/>
</dbReference>
<dbReference type="PANTHER" id="PTHR34800:SF1">
    <property type="entry name" value="TETRAPYRROLE-BINDING PROTEIN, CHLOROPLASTIC"/>
    <property type="match status" value="1"/>
</dbReference>
<accession>A0A433V807</accession>
<dbReference type="Pfam" id="PF05419">
    <property type="entry name" value="GUN4"/>
    <property type="match status" value="1"/>
</dbReference>
<dbReference type="GO" id="GO:0046906">
    <property type="term" value="F:tetrapyrrole binding"/>
    <property type="evidence" value="ECO:0007669"/>
    <property type="project" value="TreeGrafter"/>
</dbReference>
<dbReference type="Gene3D" id="1.10.10.1770">
    <property type="entry name" value="Gun4-like"/>
    <property type="match status" value="1"/>
</dbReference>
<evidence type="ECO:0000313" key="3">
    <source>
        <dbReference type="Proteomes" id="UP000271624"/>
    </source>
</evidence>
<name>A0A433V807_9CYAN</name>
<evidence type="ECO:0000313" key="2">
    <source>
        <dbReference type="EMBL" id="RUT02214.1"/>
    </source>
</evidence>
<reference evidence="2" key="1">
    <citation type="submission" date="2018-12" db="EMBL/GenBank/DDBJ databases">
        <authorList>
            <person name="Will S."/>
            <person name="Neumann-Schaal M."/>
            <person name="Henke P."/>
        </authorList>
    </citation>
    <scope>NUCLEOTIDE SEQUENCE</scope>
    <source>
        <strain evidence="2">PCC 7102</strain>
    </source>
</reference>
<feature type="domain" description="GUN4-like" evidence="1">
    <location>
        <begin position="35"/>
        <end position="161"/>
    </location>
</feature>
<organism evidence="2 3">
    <name type="scientific">Dulcicalothrix desertica PCC 7102</name>
    <dbReference type="NCBI Taxonomy" id="232991"/>
    <lineage>
        <taxon>Bacteria</taxon>
        <taxon>Bacillati</taxon>
        <taxon>Cyanobacteriota</taxon>
        <taxon>Cyanophyceae</taxon>
        <taxon>Nostocales</taxon>
        <taxon>Calotrichaceae</taxon>
        <taxon>Dulcicalothrix</taxon>
    </lineage>
</organism>
<dbReference type="InterPro" id="IPR037215">
    <property type="entry name" value="GUN4-like_sf"/>
</dbReference>
<proteinExistence type="predicted"/>
<dbReference type="RefSeq" id="WP_127084474.1">
    <property type="nucleotide sequence ID" value="NZ_RSCL01000017.1"/>
</dbReference>
<dbReference type="SUPFAM" id="SSF140869">
    <property type="entry name" value="GUN4-like"/>
    <property type="match status" value="1"/>
</dbReference>
<sequence>MPEHSNQPREFDAVLGGQVPPPQYGAVLGDFARSHRNLKNFLEQGMWEQADLETTVIMLKLANRTDQGSLSELNINNFDCEKLQIINNLWLKNSNGRFGFTIQKQIWQAVSNTSEPDWDAWCRFGESVGWYVNEKWLHWNDVTFNLKAPAGHLPRGGALPGWGLGDFWTGCRKMSALAEKLDSCGII</sequence>
<keyword evidence="3" id="KW-1185">Reference proteome</keyword>
<dbReference type="Proteomes" id="UP000271624">
    <property type="component" value="Unassembled WGS sequence"/>
</dbReference>
<dbReference type="PANTHER" id="PTHR34800">
    <property type="entry name" value="TETRAPYRROLE-BINDING PROTEIN, CHLOROPLASTIC"/>
    <property type="match status" value="1"/>
</dbReference>
<protein>
    <recommendedName>
        <fullName evidence="1">GUN4-like domain-containing protein</fullName>
    </recommendedName>
</protein>
<dbReference type="AlphaFoldDB" id="A0A433V807"/>
<dbReference type="InterPro" id="IPR008629">
    <property type="entry name" value="GUN4-like"/>
</dbReference>
<dbReference type="OrthoDB" id="7915178at2"/>
<dbReference type="CDD" id="cd16383">
    <property type="entry name" value="GUN4"/>
    <property type="match status" value="1"/>
</dbReference>
<dbReference type="EMBL" id="RSCL01000017">
    <property type="protein sequence ID" value="RUT02214.1"/>
    <property type="molecule type" value="Genomic_DNA"/>
</dbReference>
<gene>
    <name evidence="2" type="ORF">DSM106972_062890</name>
</gene>
<comment type="caution">
    <text evidence="2">The sequence shown here is derived from an EMBL/GenBank/DDBJ whole genome shotgun (WGS) entry which is preliminary data.</text>
</comment>